<evidence type="ECO:0000313" key="2">
    <source>
        <dbReference type="EMBL" id="EEC13969.1"/>
    </source>
</evidence>
<dbReference type="Proteomes" id="UP000001555">
    <property type="component" value="Unassembled WGS sequence"/>
</dbReference>
<dbReference type="InParanoid" id="B7Q547"/>
<dbReference type="VEuPathDB" id="VectorBase:ISCI011706"/>
<name>B7Q547_IXOSC</name>
<reference evidence="2 4" key="1">
    <citation type="submission" date="2008-03" db="EMBL/GenBank/DDBJ databases">
        <title>Annotation of Ixodes scapularis.</title>
        <authorList>
            <consortium name="Ixodes scapularis Genome Project Consortium"/>
            <person name="Caler E."/>
            <person name="Hannick L.I."/>
            <person name="Bidwell S."/>
            <person name="Joardar V."/>
            <person name="Thiagarajan M."/>
            <person name="Amedeo P."/>
            <person name="Galinsky K.J."/>
            <person name="Schobel S."/>
            <person name="Inman J."/>
            <person name="Hostetler J."/>
            <person name="Miller J."/>
            <person name="Hammond M."/>
            <person name="Megy K."/>
            <person name="Lawson D."/>
            <person name="Kodira C."/>
            <person name="Sutton G."/>
            <person name="Meyer J."/>
            <person name="Hill C.A."/>
            <person name="Birren B."/>
            <person name="Nene V."/>
            <person name="Collins F."/>
            <person name="Alarcon-Chaidez F."/>
            <person name="Wikel S."/>
            <person name="Strausberg R."/>
        </authorList>
    </citation>
    <scope>NUCLEOTIDE SEQUENCE [LARGE SCALE GENOMIC DNA]</scope>
    <source>
        <strain evidence="4">Wikel</strain>
        <strain evidence="2">Wikel colony</strain>
    </source>
</reference>
<feature type="region of interest" description="Disordered" evidence="1">
    <location>
        <begin position="33"/>
        <end position="111"/>
    </location>
</feature>
<dbReference type="EMBL" id="DS859512">
    <property type="protein sequence ID" value="EEC13969.1"/>
    <property type="molecule type" value="Genomic_DNA"/>
</dbReference>
<evidence type="ECO:0000256" key="1">
    <source>
        <dbReference type="SAM" id="MobiDB-lite"/>
    </source>
</evidence>
<feature type="region of interest" description="Disordered" evidence="1">
    <location>
        <begin position="1"/>
        <end position="20"/>
    </location>
</feature>
<dbReference type="PaxDb" id="6945-B7Q547"/>
<feature type="compositionally biased region" description="Basic residues" evidence="1">
    <location>
        <begin position="102"/>
        <end position="111"/>
    </location>
</feature>
<gene>
    <name evidence="2" type="ORF">IscW_ISCW011706</name>
</gene>
<dbReference type="HOGENOM" id="CLU_2161131_0_0_1"/>
<protein>
    <submittedName>
        <fullName evidence="2 3">Uncharacterized protein</fullName>
    </submittedName>
</protein>
<sequence>MPSVVHAANGNGGRRHFEPETRWKALHVEAAALPEPAGAGRTEGGRRTATGSAALGGRRPPAPAPPPRTLASLPHHRAAAANACPPVRQADRSGRKGGEPHRPRRRQFREF</sequence>
<dbReference type="EnsemblMetazoa" id="ISCW011706-RA">
    <property type="protein sequence ID" value="ISCW011706-PA"/>
    <property type="gene ID" value="ISCW011706"/>
</dbReference>
<keyword evidence="4" id="KW-1185">Reference proteome</keyword>
<feature type="compositionally biased region" description="Low complexity" evidence="1">
    <location>
        <begin position="47"/>
        <end position="59"/>
    </location>
</feature>
<organism>
    <name type="scientific">Ixodes scapularis</name>
    <name type="common">Black-legged tick</name>
    <name type="synonym">Deer tick</name>
    <dbReference type="NCBI Taxonomy" id="6945"/>
    <lineage>
        <taxon>Eukaryota</taxon>
        <taxon>Metazoa</taxon>
        <taxon>Ecdysozoa</taxon>
        <taxon>Arthropoda</taxon>
        <taxon>Chelicerata</taxon>
        <taxon>Arachnida</taxon>
        <taxon>Acari</taxon>
        <taxon>Parasitiformes</taxon>
        <taxon>Ixodida</taxon>
        <taxon>Ixodoidea</taxon>
        <taxon>Ixodidae</taxon>
        <taxon>Ixodinae</taxon>
        <taxon>Ixodes</taxon>
    </lineage>
</organism>
<accession>B7Q547</accession>
<dbReference type="AlphaFoldDB" id="B7Q547"/>
<dbReference type="VEuPathDB" id="VectorBase:ISCW011706"/>
<evidence type="ECO:0000313" key="3">
    <source>
        <dbReference type="EnsemblMetazoa" id="ISCW011706-PA"/>
    </source>
</evidence>
<feature type="compositionally biased region" description="Basic and acidic residues" evidence="1">
    <location>
        <begin position="89"/>
        <end position="101"/>
    </location>
</feature>
<evidence type="ECO:0000313" key="4">
    <source>
        <dbReference type="Proteomes" id="UP000001555"/>
    </source>
</evidence>
<reference evidence="3" key="2">
    <citation type="submission" date="2020-05" db="UniProtKB">
        <authorList>
            <consortium name="EnsemblMetazoa"/>
        </authorList>
    </citation>
    <scope>IDENTIFICATION</scope>
    <source>
        <strain evidence="3">wikel</strain>
    </source>
</reference>
<proteinExistence type="predicted"/>
<dbReference type="EMBL" id="ABJB010222248">
    <property type="status" value="NOT_ANNOTATED_CDS"/>
    <property type="molecule type" value="Genomic_DNA"/>
</dbReference>